<evidence type="ECO:0000256" key="1">
    <source>
        <dbReference type="ARBA" id="ARBA00023015"/>
    </source>
</evidence>
<dbReference type="InterPro" id="IPR011711">
    <property type="entry name" value="GntR_C"/>
</dbReference>
<dbReference type="SUPFAM" id="SSF48008">
    <property type="entry name" value="GntR ligand-binding domain-like"/>
    <property type="match status" value="1"/>
</dbReference>
<dbReference type="EMBL" id="QFPW01000029">
    <property type="protein sequence ID" value="PZQ46201.1"/>
    <property type="molecule type" value="Genomic_DNA"/>
</dbReference>
<dbReference type="PANTHER" id="PTHR43537:SF53">
    <property type="entry name" value="HTH-TYPE TRANSCRIPTIONAL REPRESSOR NANR"/>
    <property type="match status" value="1"/>
</dbReference>
<dbReference type="Pfam" id="PF07729">
    <property type="entry name" value="FCD"/>
    <property type="match status" value="1"/>
</dbReference>
<evidence type="ECO:0000256" key="3">
    <source>
        <dbReference type="ARBA" id="ARBA00023163"/>
    </source>
</evidence>
<keyword evidence="3" id="KW-0804">Transcription</keyword>
<dbReference type="SUPFAM" id="SSF46785">
    <property type="entry name" value="Winged helix' DNA-binding domain"/>
    <property type="match status" value="1"/>
</dbReference>
<keyword evidence="2" id="KW-0238">DNA-binding</keyword>
<feature type="domain" description="GntR C-terminal" evidence="4">
    <location>
        <begin position="47"/>
        <end position="169"/>
    </location>
</feature>
<evidence type="ECO:0000256" key="2">
    <source>
        <dbReference type="ARBA" id="ARBA00023125"/>
    </source>
</evidence>
<protein>
    <recommendedName>
        <fullName evidence="4">GntR C-terminal domain-containing protein</fullName>
    </recommendedName>
</protein>
<dbReference type="PANTHER" id="PTHR43537">
    <property type="entry name" value="TRANSCRIPTIONAL REGULATOR, GNTR FAMILY"/>
    <property type="match status" value="1"/>
</dbReference>
<dbReference type="Proteomes" id="UP000249185">
    <property type="component" value="Unassembled WGS sequence"/>
</dbReference>
<dbReference type="GO" id="GO:0003677">
    <property type="term" value="F:DNA binding"/>
    <property type="evidence" value="ECO:0007669"/>
    <property type="project" value="UniProtKB-KW"/>
</dbReference>
<dbReference type="InterPro" id="IPR036388">
    <property type="entry name" value="WH-like_DNA-bd_sf"/>
</dbReference>
<dbReference type="SMART" id="SM00895">
    <property type="entry name" value="FCD"/>
    <property type="match status" value="1"/>
</dbReference>
<sequence>MKLAEAYGVPRSRIRRVLDRLQEEQVVVFELNRGAFVSRPTVEEARHVLEARRHLEGVVVKLACEKATAEDIGLLRAHLVREERAFAEGRADVYRIAAEFHHLLSAIAANPVIAQMLNTLIRRGVLIQSVYERVQTGTCLTHEHRVIVDRISENRPLEAEQEMRQHFEKIFASLDLTDQRRTETDIYEFNGAF</sequence>
<dbReference type="InterPro" id="IPR008920">
    <property type="entry name" value="TF_FadR/GntR_C"/>
</dbReference>
<gene>
    <name evidence="5" type="ORF">DI556_21080</name>
</gene>
<proteinExistence type="predicted"/>
<dbReference type="AlphaFoldDB" id="A0A2W5MY68"/>
<organism evidence="5 6">
    <name type="scientific">Rhodovulum sulfidophilum</name>
    <name type="common">Rhodobacter sulfidophilus</name>
    <dbReference type="NCBI Taxonomy" id="35806"/>
    <lineage>
        <taxon>Bacteria</taxon>
        <taxon>Pseudomonadati</taxon>
        <taxon>Pseudomonadota</taxon>
        <taxon>Alphaproteobacteria</taxon>
        <taxon>Rhodobacterales</taxon>
        <taxon>Paracoccaceae</taxon>
        <taxon>Rhodovulum</taxon>
    </lineage>
</organism>
<evidence type="ECO:0000313" key="5">
    <source>
        <dbReference type="EMBL" id="PZQ46201.1"/>
    </source>
</evidence>
<name>A0A2W5MY68_RHOSU</name>
<dbReference type="Gene3D" id="1.10.10.10">
    <property type="entry name" value="Winged helix-like DNA-binding domain superfamily/Winged helix DNA-binding domain"/>
    <property type="match status" value="1"/>
</dbReference>
<evidence type="ECO:0000313" key="6">
    <source>
        <dbReference type="Proteomes" id="UP000249185"/>
    </source>
</evidence>
<evidence type="ECO:0000259" key="4">
    <source>
        <dbReference type="SMART" id="SM00895"/>
    </source>
</evidence>
<dbReference type="Gene3D" id="1.20.120.530">
    <property type="entry name" value="GntR ligand-binding domain-like"/>
    <property type="match status" value="1"/>
</dbReference>
<reference evidence="5 6" key="1">
    <citation type="submission" date="2017-08" db="EMBL/GenBank/DDBJ databases">
        <title>Infants hospitalized years apart are colonized by the same room-sourced microbial strains.</title>
        <authorList>
            <person name="Brooks B."/>
            <person name="Olm M.R."/>
            <person name="Firek B.A."/>
            <person name="Baker R."/>
            <person name="Thomas B.C."/>
            <person name="Morowitz M.J."/>
            <person name="Banfield J.F."/>
        </authorList>
    </citation>
    <scope>NUCLEOTIDE SEQUENCE [LARGE SCALE GENOMIC DNA]</scope>
    <source>
        <strain evidence="5">S2_005_002_R2_34</strain>
    </source>
</reference>
<accession>A0A2W5MY68</accession>
<keyword evidence="1" id="KW-0805">Transcription regulation</keyword>
<comment type="caution">
    <text evidence="5">The sequence shown here is derived from an EMBL/GenBank/DDBJ whole genome shotgun (WGS) entry which is preliminary data.</text>
</comment>
<dbReference type="InterPro" id="IPR036390">
    <property type="entry name" value="WH_DNA-bd_sf"/>
</dbReference>